<organism evidence="1 2">
    <name type="scientific">Tepiditoga spiralis</name>
    <dbReference type="NCBI Taxonomy" id="2108365"/>
    <lineage>
        <taxon>Bacteria</taxon>
        <taxon>Thermotogati</taxon>
        <taxon>Thermotogota</taxon>
        <taxon>Thermotogae</taxon>
        <taxon>Petrotogales</taxon>
        <taxon>Petrotogaceae</taxon>
        <taxon>Tepiditoga</taxon>
    </lineage>
</organism>
<dbReference type="RefSeq" id="WP_190615936.1">
    <property type="nucleotide sequence ID" value="NZ_AP018712.1"/>
</dbReference>
<proteinExistence type="predicted"/>
<sequence length="214" mass="23602">MKKLFLFLILTVTIISFSFNFGAGGSKIVYIPGVQIISPFTDTNFKIDDGVLCFGGEGHGGIFNDFYIGGDGFTGKKDFTVSGTSLTFSFEYGTFDIGRNLINIFDTIVLDAGFGIGTYSIRISRNLLGGDTINDFLTGHSSGVSSMKIDYYIASPYTSLYLHFTDFFALNVKARYIFGYTENGWIYSNGNKVDVDESNYLNTYNLGVSLLFGY</sequence>
<dbReference type="KEGG" id="ocy:OSSY52_10100"/>
<evidence type="ECO:0000313" key="1">
    <source>
        <dbReference type="EMBL" id="BBE30869.1"/>
    </source>
</evidence>
<dbReference type="Proteomes" id="UP000516361">
    <property type="component" value="Chromosome"/>
</dbReference>
<dbReference type="EMBL" id="AP018712">
    <property type="protein sequence ID" value="BBE30869.1"/>
    <property type="molecule type" value="Genomic_DNA"/>
</dbReference>
<evidence type="ECO:0000313" key="2">
    <source>
        <dbReference type="Proteomes" id="UP000516361"/>
    </source>
</evidence>
<evidence type="ECO:0008006" key="3">
    <source>
        <dbReference type="Google" id="ProtNLM"/>
    </source>
</evidence>
<dbReference type="AlphaFoldDB" id="A0A7G1GB64"/>
<dbReference type="InParanoid" id="A0A7G1GB64"/>
<protein>
    <recommendedName>
        <fullName evidence="3">Outer membrane protein beta-barrel domain-containing protein</fullName>
    </recommendedName>
</protein>
<name>A0A7G1GB64_9BACT</name>
<gene>
    <name evidence="1" type="ORF">OSSY52_10100</name>
</gene>
<keyword evidence="2" id="KW-1185">Reference proteome</keyword>
<reference evidence="1 2" key="1">
    <citation type="submission" date="2018-06" db="EMBL/GenBank/DDBJ databases">
        <title>Genome sequencing of Oceanotoga sp. sy52.</title>
        <authorList>
            <person name="Mori K."/>
        </authorList>
    </citation>
    <scope>NUCLEOTIDE SEQUENCE [LARGE SCALE GENOMIC DNA]</scope>
    <source>
        <strain evidence="2">sy52</strain>
    </source>
</reference>
<accession>A0A7G1GB64</accession>